<dbReference type="AlphaFoldDB" id="A0A6G7PWL4"/>
<dbReference type="KEGG" id="tav:G4V39_05785"/>
<accession>A0A6G7PWL4</accession>
<keyword evidence="2" id="KW-1185">Reference proteome</keyword>
<evidence type="ECO:0000313" key="1">
    <source>
        <dbReference type="EMBL" id="QIJ71803.1"/>
    </source>
</evidence>
<dbReference type="EMBL" id="CP048877">
    <property type="protein sequence ID" value="QIJ71803.1"/>
    <property type="molecule type" value="Genomic_DNA"/>
</dbReference>
<protein>
    <submittedName>
        <fullName evidence="1">DUF3373 family protein</fullName>
    </submittedName>
</protein>
<name>A0A6G7PWL4_9BACT</name>
<sequence>MRRWLSIVMVFLFLFGLAPLASAAPSTEELMRRIEQLTRELEALKSQLKEIKATQEEQSETVADVSDTIEEFKDNMGKFKIWGDIRARVDSASAHVPANKYMFSLLPTFTQFRVASGATLSGTDALGNPIDSNKYYFVSSGGHALVNLDPQLKERFTRAGQSHSQDNDTIYTNRMRINFKVNPTENTNVKVRLSYYKIWGMTNDYIAPGLFPPTTNNFTLGVRPADNALYVDRAYFNWVNVGGLPMWVSFGRRPTTHGVPSQLREGLDNREASPAGINIDVPFDGATIGFQYSWPWRGRIRFCYGRGFESGFKMPLDRAKDDIDFYGFVWDVIDEPEKDMLLVVQLFKAEGVMGFPDGSWYMFSPLFGQWTPFSVTSQYNLGDIYELGATWMHKIDVPAVGLKGVDYFASVGVSITDPDTYGYMGMPLNHDGDMLYMYYTLLGGPYLTLGHNFNPLYTPNQATARWDDLGTKAGWAVYLGTRIPITRFNAKLGLEYNYGSKWWLPFMVGSDDIYFNKLATRGHVGEIYWIQDLPVGEALNKYARASLRIGFQYFWFNYTGSGLWLGKPKQIDSDIQKDIQSFNQMISNFSSYLAGGPVPTSMLEISQATMFMPIDHMYNLYVSFELNF</sequence>
<dbReference type="Proteomes" id="UP000502179">
    <property type="component" value="Chromosome"/>
</dbReference>
<gene>
    <name evidence="1" type="ORF">G4V39_05785</name>
</gene>
<dbReference type="RefSeq" id="WP_166032021.1">
    <property type="nucleotide sequence ID" value="NZ_CP048877.1"/>
</dbReference>
<dbReference type="InterPro" id="IPR021803">
    <property type="entry name" value="DUF3373"/>
</dbReference>
<reference evidence="1 2" key="1">
    <citation type="submission" date="2020-02" db="EMBL/GenBank/DDBJ databases">
        <title>Genome analysis of Thermosulfuriphilus ammonigenes ST65T, an anaerobic thermophilic chemolithoautotrophic bacterium isolated from a deep-sea hydrothermal vent.</title>
        <authorList>
            <person name="Slobodkina G."/>
            <person name="Allioux M."/>
            <person name="Merkel A."/>
            <person name="Alain K."/>
            <person name="Jebbar M."/>
            <person name="Slobodkin A."/>
        </authorList>
    </citation>
    <scope>NUCLEOTIDE SEQUENCE [LARGE SCALE GENOMIC DNA]</scope>
    <source>
        <strain evidence="1 2">ST65</strain>
    </source>
</reference>
<dbReference type="Pfam" id="PF11853">
    <property type="entry name" value="DUF3373"/>
    <property type="match status" value="1"/>
</dbReference>
<proteinExistence type="predicted"/>
<evidence type="ECO:0000313" key="2">
    <source>
        <dbReference type="Proteomes" id="UP000502179"/>
    </source>
</evidence>
<organism evidence="1 2">
    <name type="scientific">Thermosulfuriphilus ammonigenes</name>
    <dbReference type="NCBI Taxonomy" id="1936021"/>
    <lineage>
        <taxon>Bacteria</taxon>
        <taxon>Pseudomonadati</taxon>
        <taxon>Thermodesulfobacteriota</taxon>
        <taxon>Thermodesulfobacteria</taxon>
        <taxon>Thermodesulfobacteriales</taxon>
        <taxon>Thermodesulfobacteriaceae</taxon>
        <taxon>Thermosulfuriphilus</taxon>
    </lineage>
</organism>